<dbReference type="Gene3D" id="3.90.1530.30">
    <property type="match status" value="1"/>
</dbReference>
<dbReference type="InterPro" id="IPR036086">
    <property type="entry name" value="ParB/Sulfiredoxin_sf"/>
</dbReference>
<evidence type="ECO:0000259" key="4">
    <source>
        <dbReference type="SMART" id="SM00470"/>
    </source>
</evidence>
<dbReference type="Pfam" id="PF02195">
    <property type="entry name" value="ParB_N"/>
    <property type="match status" value="1"/>
</dbReference>
<comment type="caution">
    <text evidence="5">The sequence shown here is derived from an EMBL/GenBank/DDBJ whole genome shotgun (WGS) entry which is preliminary data.</text>
</comment>
<sequence>MEKKRGLGRGLDNFFGPQQEEEKTAETLAVDVIEANPHQPRKHFSEESIEELAESIEAVGVLQPLLIKKDGDKNLLIAGERRLRAAKKAGLKEVPVRFIDVDEEKGDRISLIENIQREDLNPMEEAEAYDTLRKKYKYTQEKIAGLVGKSRPYIANSLRLLKLEPVVKEMLRREELSISQGKLLLSVKDGREQIKQAKRMVDEGQTIAESTENTKKKTNKVKSHQGYYSYLENSLMEVLGTKTEIKGNHEKGKIVIDYYTEADLMRLCDIILGEDIDG</sequence>
<dbReference type="RefSeq" id="WP_349053507.1">
    <property type="nucleotide sequence ID" value="NZ_JBBNPS010000003.1"/>
</dbReference>
<evidence type="ECO:0000256" key="2">
    <source>
        <dbReference type="ARBA" id="ARBA00022829"/>
    </source>
</evidence>
<evidence type="ECO:0000256" key="3">
    <source>
        <dbReference type="SAM" id="MobiDB-lite"/>
    </source>
</evidence>
<keyword evidence="2" id="KW-0159">Chromosome partition</keyword>
<gene>
    <name evidence="5" type="ORF">AAA081_02085</name>
</gene>
<feature type="domain" description="ParB-like N-terminal" evidence="4">
    <location>
        <begin position="26"/>
        <end position="115"/>
    </location>
</feature>
<dbReference type="InterPro" id="IPR041468">
    <property type="entry name" value="HTH_ParB/Spo0J"/>
</dbReference>
<dbReference type="InterPro" id="IPR004437">
    <property type="entry name" value="ParB/RepB/Spo0J"/>
</dbReference>
<dbReference type="SUPFAM" id="SSF110849">
    <property type="entry name" value="ParB/Sulfiredoxin"/>
    <property type="match status" value="1"/>
</dbReference>
<dbReference type="Gene3D" id="1.10.10.2830">
    <property type="match status" value="1"/>
</dbReference>
<dbReference type="Proteomes" id="UP001481872">
    <property type="component" value="Unassembled WGS sequence"/>
</dbReference>
<dbReference type="PANTHER" id="PTHR33375">
    <property type="entry name" value="CHROMOSOME-PARTITIONING PROTEIN PARB-RELATED"/>
    <property type="match status" value="1"/>
</dbReference>
<keyword evidence="6" id="KW-1185">Reference proteome</keyword>
<accession>A0ABV1J592</accession>
<dbReference type="CDD" id="cd16393">
    <property type="entry name" value="SPO0J_N"/>
    <property type="match status" value="1"/>
</dbReference>
<dbReference type="Pfam" id="PF17762">
    <property type="entry name" value="HTH_ParB"/>
    <property type="match status" value="1"/>
</dbReference>
<dbReference type="InterPro" id="IPR003115">
    <property type="entry name" value="ParB_N"/>
</dbReference>
<feature type="region of interest" description="Disordered" evidence="3">
    <location>
        <begin position="1"/>
        <end position="23"/>
    </location>
</feature>
<comment type="similarity">
    <text evidence="1">Belongs to the ParB family.</text>
</comment>
<dbReference type="PANTHER" id="PTHR33375:SF1">
    <property type="entry name" value="CHROMOSOME-PARTITIONING PROTEIN PARB-RELATED"/>
    <property type="match status" value="1"/>
</dbReference>
<name>A0ABV1J592_9FIRM</name>
<evidence type="ECO:0000313" key="6">
    <source>
        <dbReference type="Proteomes" id="UP001481872"/>
    </source>
</evidence>
<proteinExistence type="inferred from homology"/>
<organism evidence="5 6">
    <name type="scientific">Aedoeadaptatus acetigenes</name>
    <dbReference type="NCBI Taxonomy" id="2981723"/>
    <lineage>
        <taxon>Bacteria</taxon>
        <taxon>Bacillati</taxon>
        <taxon>Bacillota</taxon>
        <taxon>Tissierellia</taxon>
        <taxon>Tissierellales</taxon>
        <taxon>Peptoniphilaceae</taxon>
        <taxon>Aedoeadaptatus</taxon>
    </lineage>
</organism>
<reference evidence="5 6" key="1">
    <citation type="submission" date="2024-04" db="EMBL/GenBank/DDBJ databases">
        <title>Human intestinal bacterial collection.</title>
        <authorList>
            <person name="Pauvert C."/>
            <person name="Hitch T.C.A."/>
            <person name="Clavel T."/>
        </authorList>
    </citation>
    <scope>NUCLEOTIDE SEQUENCE [LARGE SCALE GENOMIC DNA]</scope>
    <source>
        <strain evidence="5 6">CLA-SR-H026</strain>
    </source>
</reference>
<evidence type="ECO:0000256" key="1">
    <source>
        <dbReference type="ARBA" id="ARBA00006295"/>
    </source>
</evidence>
<dbReference type="SMART" id="SM00470">
    <property type="entry name" value="ParB"/>
    <property type="match status" value="1"/>
</dbReference>
<dbReference type="EMBL" id="JBBNPS010000003">
    <property type="protein sequence ID" value="MEQ3353093.1"/>
    <property type="molecule type" value="Genomic_DNA"/>
</dbReference>
<evidence type="ECO:0000313" key="5">
    <source>
        <dbReference type="EMBL" id="MEQ3353093.1"/>
    </source>
</evidence>
<dbReference type="InterPro" id="IPR050336">
    <property type="entry name" value="Chromosome_partition/occlusion"/>
</dbReference>
<protein>
    <submittedName>
        <fullName evidence="5">ParB/RepB/Spo0J family partition protein</fullName>
    </submittedName>
</protein>
<dbReference type="NCBIfam" id="TIGR00180">
    <property type="entry name" value="parB_part"/>
    <property type="match status" value="1"/>
</dbReference>